<evidence type="ECO:0000256" key="1">
    <source>
        <dbReference type="ARBA" id="ARBA00004635"/>
    </source>
</evidence>
<dbReference type="Gene3D" id="3.30.300.210">
    <property type="entry name" value="Nutrient germinant receptor protein C, domain 3"/>
    <property type="match status" value="1"/>
</dbReference>
<evidence type="ECO:0000259" key="9">
    <source>
        <dbReference type="Pfam" id="PF25198"/>
    </source>
</evidence>
<dbReference type="PANTHER" id="PTHR35789">
    <property type="entry name" value="SPORE GERMINATION PROTEIN B3"/>
    <property type="match status" value="1"/>
</dbReference>
<dbReference type="InterPro" id="IPR038501">
    <property type="entry name" value="Spore_GerAC_C_sf"/>
</dbReference>
<evidence type="ECO:0000313" key="10">
    <source>
        <dbReference type="EMBL" id="MYL34928.1"/>
    </source>
</evidence>
<comment type="subcellular location">
    <subcellularLocation>
        <location evidence="1">Membrane</location>
        <topology evidence="1">Lipid-anchor</topology>
    </subcellularLocation>
</comment>
<evidence type="ECO:0000256" key="2">
    <source>
        <dbReference type="ARBA" id="ARBA00007886"/>
    </source>
</evidence>
<comment type="caution">
    <text evidence="10">The sequence shown here is derived from an EMBL/GenBank/DDBJ whole genome shotgun (WGS) entry which is preliminary data.</text>
</comment>
<dbReference type="RefSeq" id="WP_160909972.1">
    <property type="nucleotide sequence ID" value="NZ_WMEQ01000012.1"/>
</dbReference>
<keyword evidence="7" id="KW-0449">Lipoprotein</keyword>
<dbReference type="EMBL" id="WMEQ01000012">
    <property type="protein sequence ID" value="MYL34928.1"/>
    <property type="molecule type" value="Genomic_DNA"/>
</dbReference>
<dbReference type="GO" id="GO:0016020">
    <property type="term" value="C:membrane"/>
    <property type="evidence" value="ECO:0007669"/>
    <property type="project" value="UniProtKB-SubCell"/>
</dbReference>
<dbReference type="NCBIfam" id="TIGR02887">
    <property type="entry name" value="spore_ger_x_C"/>
    <property type="match status" value="1"/>
</dbReference>
<comment type="similarity">
    <text evidence="2">Belongs to the GerABKC lipoprotein family.</text>
</comment>
<dbReference type="GO" id="GO:0009847">
    <property type="term" value="P:spore germination"/>
    <property type="evidence" value="ECO:0007669"/>
    <property type="project" value="InterPro"/>
</dbReference>
<dbReference type="OrthoDB" id="2380468at2"/>
<evidence type="ECO:0000256" key="5">
    <source>
        <dbReference type="ARBA" id="ARBA00023136"/>
    </source>
</evidence>
<evidence type="ECO:0000259" key="8">
    <source>
        <dbReference type="Pfam" id="PF05504"/>
    </source>
</evidence>
<feature type="domain" description="Spore germination protein N-terminal" evidence="9">
    <location>
        <begin position="20"/>
        <end position="198"/>
    </location>
</feature>
<organism evidence="10 11">
    <name type="scientific">Pontibacillus yanchengensis</name>
    <dbReference type="NCBI Taxonomy" id="462910"/>
    <lineage>
        <taxon>Bacteria</taxon>
        <taxon>Bacillati</taxon>
        <taxon>Bacillota</taxon>
        <taxon>Bacilli</taxon>
        <taxon>Bacillales</taxon>
        <taxon>Bacillaceae</taxon>
        <taxon>Pontibacillus</taxon>
    </lineage>
</organism>
<gene>
    <name evidence="10" type="ORF">GLW05_15135</name>
</gene>
<evidence type="ECO:0000256" key="3">
    <source>
        <dbReference type="ARBA" id="ARBA00022544"/>
    </source>
</evidence>
<sequence>MKRLILPCLCIVMLLSGCWDLKELEHDIYITALGIDFKDDQMHVYIKTLPLHNIGKTEGGGGDSEEAPVFIGHGIGDSFDSASDNIYFTSQHRVSWSHIEHIIFSTKALEKKGLVEDVMDVLNRYAETRSATWMYGTTTDLAELFQGKPILDLSPYYSKENNPLNVYKQFSFVRPKSIREFLIEKYEPGNMVVFPIIDLNTIQWQKDSNPHPIQEWSGLAVMDFNSLKGTFTLDEMKGIRWMQPSTQRSTVFLKTDGSPYLSFVANDPKVDITPELNGGIPHFTIKVTLTGMIIENPKNIPVEKVKEKAEKAIEGEIRSTYMKAVEKQADIYHLGYKLFKKFPKEFKEQNLGEQDWLTEDTIESLNVEVTIQTGGKVKLGRTKFKEQMD</sequence>
<keyword evidence="6" id="KW-0564">Palmitate</keyword>
<evidence type="ECO:0000313" key="11">
    <source>
        <dbReference type="Proteomes" id="UP000468638"/>
    </source>
</evidence>
<dbReference type="PROSITE" id="PS51257">
    <property type="entry name" value="PROKAR_LIPOPROTEIN"/>
    <property type="match status" value="1"/>
</dbReference>
<keyword evidence="4" id="KW-0732">Signal</keyword>
<keyword evidence="3" id="KW-0309">Germination</keyword>
<evidence type="ECO:0000256" key="4">
    <source>
        <dbReference type="ARBA" id="ARBA00022729"/>
    </source>
</evidence>
<dbReference type="PANTHER" id="PTHR35789:SF1">
    <property type="entry name" value="SPORE GERMINATION PROTEIN B3"/>
    <property type="match status" value="1"/>
</dbReference>
<reference evidence="10 11" key="1">
    <citation type="submission" date="2019-11" db="EMBL/GenBank/DDBJ databases">
        <title>Genome sequences of 17 halophilic strains isolated from different environments.</title>
        <authorList>
            <person name="Furrow R.E."/>
        </authorList>
    </citation>
    <scope>NUCLEOTIDE SEQUENCE [LARGE SCALE GENOMIC DNA]</scope>
    <source>
        <strain evidence="10 11">22514_16_FS</strain>
    </source>
</reference>
<feature type="domain" description="Spore germination GerAC-like C-terminal" evidence="8">
    <location>
        <begin position="217"/>
        <end position="372"/>
    </location>
</feature>
<dbReference type="Pfam" id="PF25198">
    <property type="entry name" value="Spore_GerAC_N"/>
    <property type="match status" value="1"/>
</dbReference>
<dbReference type="InterPro" id="IPR046953">
    <property type="entry name" value="Spore_GerAC-like_C"/>
</dbReference>
<evidence type="ECO:0000256" key="7">
    <source>
        <dbReference type="ARBA" id="ARBA00023288"/>
    </source>
</evidence>
<dbReference type="InterPro" id="IPR008844">
    <property type="entry name" value="Spore_GerAC-like"/>
</dbReference>
<dbReference type="AlphaFoldDB" id="A0A6I4ZXV5"/>
<dbReference type="InterPro" id="IPR057336">
    <property type="entry name" value="GerAC_N"/>
</dbReference>
<proteinExistence type="inferred from homology"/>
<name>A0A6I4ZXV5_9BACI</name>
<protein>
    <submittedName>
        <fullName evidence="10">Ger(X)C family spore germination protein</fullName>
    </submittedName>
</protein>
<keyword evidence="5" id="KW-0472">Membrane</keyword>
<dbReference type="Pfam" id="PF05504">
    <property type="entry name" value="Spore_GerAC"/>
    <property type="match status" value="1"/>
</dbReference>
<accession>A0A6I4ZXV5</accession>
<dbReference type="Proteomes" id="UP000468638">
    <property type="component" value="Unassembled WGS sequence"/>
</dbReference>
<evidence type="ECO:0000256" key="6">
    <source>
        <dbReference type="ARBA" id="ARBA00023139"/>
    </source>
</evidence>